<reference evidence="1 2" key="1">
    <citation type="submission" date="2019-07" db="EMBL/GenBank/DDBJ databases">
        <authorList>
            <person name="Brisse S."/>
            <person name="Rodrigues C."/>
            <person name="Thorpe H."/>
        </authorList>
    </citation>
    <scope>NUCLEOTIDE SEQUENCE [LARGE SCALE GENOMIC DNA]</scope>
    <source>
        <strain evidence="1">SB6411</strain>
    </source>
</reference>
<dbReference type="Proteomes" id="UP000317652">
    <property type="component" value="Unassembled WGS sequence"/>
</dbReference>
<keyword evidence="2" id="KW-1185">Reference proteome</keyword>
<evidence type="ECO:0000313" key="2">
    <source>
        <dbReference type="Proteomes" id="UP000317652"/>
    </source>
</evidence>
<accession>A0ABY6VF81</accession>
<dbReference type="EMBL" id="CABGGS010000034">
    <property type="protein sequence ID" value="VUS69557.1"/>
    <property type="molecule type" value="Genomic_DNA"/>
</dbReference>
<proteinExistence type="predicted"/>
<protein>
    <submittedName>
        <fullName evidence="1">Uncharacterized protein</fullName>
    </submittedName>
</protein>
<evidence type="ECO:0000313" key="1">
    <source>
        <dbReference type="EMBL" id="VUS69557.1"/>
    </source>
</evidence>
<sequence>MFYFRINKVRILDNHKNVFLFFGDGLAQVKLISFITSDSSIRCSIHGMQRIFNPSCGNNVKKSS</sequence>
<name>A0ABY6VF81_9ENTR</name>
<organism evidence="1 2">
    <name type="scientific">Klebsiella spallanzanii</name>
    <dbReference type="NCBI Taxonomy" id="2587528"/>
    <lineage>
        <taxon>Bacteria</taxon>
        <taxon>Pseudomonadati</taxon>
        <taxon>Pseudomonadota</taxon>
        <taxon>Gammaproteobacteria</taxon>
        <taxon>Enterobacterales</taxon>
        <taxon>Enterobacteriaceae</taxon>
        <taxon>Klebsiella/Raoultella group</taxon>
        <taxon>Klebsiella</taxon>
    </lineage>
</organism>
<comment type="caution">
    <text evidence="1">The sequence shown here is derived from an EMBL/GenBank/DDBJ whole genome shotgun (WGS) entry which is preliminary data.</text>
</comment>
<gene>
    <name evidence="1" type="ORF">SB6411_02330</name>
</gene>